<proteinExistence type="predicted"/>
<name>A0A2P2R4A5_RHIMU</name>
<sequence length="19" mass="2186">MAFALDFCALPTNLIFLVW</sequence>
<dbReference type="AlphaFoldDB" id="A0A2P2R4A5"/>
<reference evidence="1" key="1">
    <citation type="submission" date="2018-02" db="EMBL/GenBank/DDBJ databases">
        <title>Rhizophora mucronata_Transcriptome.</title>
        <authorList>
            <person name="Meera S.P."/>
            <person name="Sreeshan A."/>
            <person name="Augustine A."/>
        </authorList>
    </citation>
    <scope>NUCLEOTIDE SEQUENCE</scope>
    <source>
        <tissue evidence="1">Leaf</tissue>
    </source>
</reference>
<dbReference type="EMBL" id="GGEC01093599">
    <property type="protein sequence ID" value="MBX74083.1"/>
    <property type="molecule type" value="Transcribed_RNA"/>
</dbReference>
<organism evidence="1">
    <name type="scientific">Rhizophora mucronata</name>
    <name type="common">Asiatic mangrove</name>
    <dbReference type="NCBI Taxonomy" id="61149"/>
    <lineage>
        <taxon>Eukaryota</taxon>
        <taxon>Viridiplantae</taxon>
        <taxon>Streptophyta</taxon>
        <taxon>Embryophyta</taxon>
        <taxon>Tracheophyta</taxon>
        <taxon>Spermatophyta</taxon>
        <taxon>Magnoliopsida</taxon>
        <taxon>eudicotyledons</taxon>
        <taxon>Gunneridae</taxon>
        <taxon>Pentapetalae</taxon>
        <taxon>rosids</taxon>
        <taxon>fabids</taxon>
        <taxon>Malpighiales</taxon>
        <taxon>Rhizophoraceae</taxon>
        <taxon>Rhizophora</taxon>
    </lineage>
</organism>
<accession>A0A2P2R4A5</accession>
<evidence type="ECO:0000313" key="1">
    <source>
        <dbReference type="EMBL" id="MBX74083.1"/>
    </source>
</evidence>
<protein>
    <submittedName>
        <fullName evidence="1">Uncharacterized protein</fullName>
    </submittedName>
</protein>